<dbReference type="SMART" id="SM00490">
    <property type="entry name" value="HELICc"/>
    <property type="match status" value="1"/>
</dbReference>
<comment type="caution">
    <text evidence="6">The sequence shown here is derived from an EMBL/GenBank/DDBJ whole genome shotgun (WGS) entry which is preliminary data.</text>
</comment>
<evidence type="ECO:0000259" key="3">
    <source>
        <dbReference type="PROSITE" id="PS50006"/>
    </source>
</evidence>
<gene>
    <name evidence="6" type="ORF">AB1Y20_005720</name>
</gene>
<keyword evidence="1" id="KW-0378">Hydrolase</keyword>
<dbReference type="Gene3D" id="3.40.50.300">
    <property type="entry name" value="P-loop containing nucleotide triphosphate hydrolases"/>
    <property type="match status" value="1"/>
</dbReference>
<reference evidence="6 7" key="1">
    <citation type="journal article" date="2024" name="Science">
        <title>Giant polyketide synthase enzymes in the biosynthesis of giant marine polyether toxins.</title>
        <authorList>
            <person name="Fallon T.R."/>
            <person name="Shende V.V."/>
            <person name="Wierzbicki I.H."/>
            <person name="Pendleton A.L."/>
            <person name="Watervoot N.F."/>
            <person name="Auber R.P."/>
            <person name="Gonzalez D.J."/>
            <person name="Wisecaver J.H."/>
            <person name="Moore B.S."/>
        </authorList>
    </citation>
    <scope>NUCLEOTIDE SEQUENCE [LARGE SCALE GENOMIC DNA]</scope>
    <source>
        <strain evidence="6 7">12B1</strain>
    </source>
</reference>
<evidence type="ECO:0000256" key="1">
    <source>
        <dbReference type="ARBA" id="ARBA00022801"/>
    </source>
</evidence>
<dbReference type="GO" id="GO:0016787">
    <property type="term" value="F:hydrolase activity"/>
    <property type="evidence" value="ECO:0007669"/>
    <property type="project" value="UniProtKB-KW"/>
</dbReference>
<dbReference type="Pfam" id="PF00271">
    <property type="entry name" value="Helicase_C"/>
    <property type="match status" value="1"/>
</dbReference>
<dbReference type="InterPro" id="IPR001650">
    <property type="entry name" value="Helicase_C-like"/>
</dbReference>
<dbReference type="SUPFAM" id="SSF49879">
    <property type="entry name" value="SMAD/FHA domain"/>
    <property type="match status" value="1"/>
</dbReference>
<evidence type="ECO:0000259" key="5">
    <source>
        <dbReference type="PROSITE" id="PS51194"/>
    </source>
</evidence>
<feature type="domain" description="Helicase C-terminal" evidence="5">
    <location>
        <begin position="804"/>
        <end position="968"/>
    </location>
</feature>
<organism evidence="6 7">
    <name type="scientific">Prymnesium parvum</name>
    <name type="common">Toxic golden alga</name>
    <dbReference type="NCBI Taxonomy" id="97485"/>
    <lineage>
        <taxon>Eukaryota</taxon>
        <taxon>Haptista</taxon>
        <taxon>Haptophyta</taxon>
        <taxon>Prymnesiophyceae</taxon>
        <taxon>Prymnesiales</taxon>
        <taxon>Prymnesiaceae</taxon>
        <taxon>Prymnesium</taxon>
    </lineage>
</organism>
<feature type="compositionally biased region" description="Basic and acidic residues" evidence="2">
    <location>
        <begin position="279"/>
        <end position="291"/>
    </location>
</feature>
<dbReference type="SMART" id="SM00487">
    <property type="entry name" value="DEXDc"/>
    <property type="match status" value="1"/>
</dbReference>
<dbReference type="AlphaFoldDB" id="A0AB34J061"/>
<feature type="domain" description="FHA" evidence="3">
    <location>
        <begin position="27"/>
        <end position="75"/>
    </location>
</feature>
<feature type="region of interest" description="Disordered" evidence="2">
    <location>
        <begin position="250"/>
        <end position="359"/>
    </location>
</feature>
<dbReference type="Gene3D" id="2.60.200.20">
    <property type="match status" value="1"/>
</dbReference>
<dbReference type="PANTHER" id="PTHR10799">
    <property type="entry name" value="SNF2/RAD54 HELICASE FAMILY"/>
    <property type="match status" value="1"/>
</dbReference>
<evidence type="ECO:0000256" key="2">
    <source>
        <dbReference type="SAM" id="MobiDB-lite"/>
    </source>
</evidence>
<dbReference type="Pfam" id="PF00498">
    <property type="entry name" value="FHA"/>
    <property type="match status" value="1"/>
</dbReference>
<evidence type="ECO:0000313" key="6">
    <source>
        <dbReference type="EMBL" id="KAL1510888.1"/>
    </source>
</evidence>
<dbReference type="CDD" id="cd00060">
    <property type="entry name" value="FHA"/>
    <property type="match status" value="1"/>
</dbReference>
<feature type="compositionally biased region" description="Basic and acidic residues" evidence="2">
    <location>
        <begin position="130"/>
        <end position="142"/>
    </location>
</feature>
<dbReference type="Pfam" id="PF00176">
    <property type="entry name" value="SNF2-rel_dom"/>
    <property type="match status" value="1"/>
</dbReference>
<dbReference type="CDD" id="cd17919">
    <property type="entry name" value="DEXHc_Snf"/>
    <property type="match status" value="1"/>
</dbReference>
<keyword evidence="7" id="KW-1185">Reference proteome</keyword>
<dbReference type="EMBL" id="JBGBPQ010000014">
    <property type="protein sequence ID" value="KAL1510888.1"/>
    <property type="molecule type" value="Genomic_DNA"/>
</dbReference>
<dbReference type="InterPro" id="IPR049730">
    <property type="entry name" value="SNF2/RAD54-like_C"/>
</dbReference>
<dbReference type="Gene3D" id="3.40.50.10810">
    <property type="entry name" value="Tandem AAA-ATPase domain"/>
    <property type="match status" value="1"/>
</dbReference>
<dbReference type="SUPFAM" id="SSF52540">
    <property type="entry name" value="P-loop containing nucleoside triphosphate hydrolases"/>
    <property type="match status" value="2"/>
</dbReference>
<dbReference type="InterPro" id="IPR014001">
    <property type="entry name" value="Helicase_ATP-bd"/>
</dbReference>
<feature type="compositionally biased region" description="Acidic residues" evidence="2">
    <location>
        <begin position="306"/>
        <end position="332"/>
    </location>
</feature>
<name>A0AB34J061_PRYPA</name>
<feature type="region of interest" description="Disordered" evidence="2">
    <location>
        <begin position="110"/>
        <end position="209"/>
    </location>
</feature>
<dbReference type="PROSITE" id="PS51192">
    <property type="entry name" value="HELICASE_ATP_BIND_1"/>
    <property type="match status" value="1"/>
</dbReference>
<proteinExistence type="predicted"/>
<dbReference type="Proteomes" id="UP001515480">
    <property type="component" value="Unassembled WGS sequence"/>
</dbReference>
<feature type="region of interest" description="Disordered" evidence="2">
    <location>
        <begin position="224"/>
        <end position="243"/>
    </location>
</feature>
<feature type="compositionally biased region" description="Basic and acidic residues" evidence="2">
    <location>
        <begin position="194"/>
        <end position="206"/>
    </location>
</feature>
<dbReference type="CDD" id="cd18793">
    <property type="entry name" value="SF2_C_SNF"/>
    <property type="match status" value="1"/>
</dbReference>
<feature type="compositionally biased region" description="Acidic residues" evidence="2">
    <location>
        <begin position="263"/>
        <end position="278"/>
    </location>
</feature>
<evidence type="ECO:0000313" key="7">
    <source>
        <dbReference type="Proteomes" id="UP001515480"/>
    </source>
</evidence>
<dbReference type="InterPro" id="IPR000253">
    <property type="entry name" value="FHA_dom"/>
</dbReference>
<accession>A0AB34J061</accession>
<dbReference type="InterPro" id="IPR027417">
    <property type="entry name" value="P-loop_NTPase"/>
</dbReference>
<dbReference type="InterPro" id="IPR038718">
    <property type="entry name" value="SNF2-like_sf"/>
</dbReference>
<dbReference type="SMART" id="SM00240">
    <property type="entry name" value="FHA"/>
    <property type="match status" value="1"/>
</dbReference>
<dbReference type="InterPro" id="IPR008984">
    <property type="entry name" value="SMAD_FHA_dom_sf"/>
</dbReference>
<dbReference type="GO" id="GO:0005524">
    <property type="term" value="F:ATP binding"/>
    <property type="evidence" value="ECO:0007669"/>
    <property type="project" value="InterPro"/>
</dbReference>
<dbReference type="InterPro" id="IPR000330">
    <property type="entry name" value="SNF2_N"/>
</dbReference>
<sequence>MAPRGFALLPEGTYVIEAIALPAGSSVTLGRAATCTVRIPDAKVSQKHCELSVEGGGVMVIDMSTNGTFLDSCRIGKGNRVPMRVGSTLTLLNPASHEASSAPLFRLRAAEGEDSDESSQSEEMPLWRGEAGEEAREGEEALRAAGAREAWREGTEAGGAEREAGEDAVDEAAAGGAAGEGGEPRGISGDEAEASGKARGEARGEARGGAAYVDADAMLQSFRFTRDAPPPLPAAEWRMRKRSLPVAAARCVRRKARRRVESEESAEESGEAESDEPFEEVRPGRRGERRASRFKGKNATLKRDVEEESDDEEGEEEETGAMGKDEEEEEVDERTARARRRGTAVARRGDASGSASDEDAMVTLRKAQMDSNTGRSSIAKALAECERISTLICDELSKMTEVAKETDALSMASMPSLTRRARRGGTCAETDGAAKATLLGAPRTLTNEGGRQLKEYQLVGLNWLWLMWRFRFGGILADEMGLGKTVQVIALLCAISESEAGEAEPHLVVAPASTLDNWAREFAAWAPGLRVVKYHGPHAERHVVRARADEDGFDVLLTTYSYFEGDGSANRDDRCWLRRRAWGVAVLDEAHALKSSASSRSRRLSLLTTRQRLLLTGTPVQNNLPELLALLSFMLPALFPPHLAVAFASPPADDDRPVRRARRLLAPFILRRKKSDVLSQLSAKVEEELPVQMGSAQRRLYASLLARARTSRWRASSKHTASLFFDLRKAANHPCLLAHHFAPSLPLLAREAHAAAYFGAHASLRMVEDELASYSDWRLHQLCVELPSLARLALPAHKLFDSAKLRALAARLPSLRAAGHRALIFSQSTQMLDILQAFLRDELRLSFVRLDGATPVTERQQLIDAYQQPGSDIFAFLLSTRAGGQGINLTSADTVIIHDLDWNPQLDRQAEDRAHRIGQTKEVRVIRMVTSDTVEENILRLQQQKKTLDAKVLDGALERRKAHGRDELADSQQDDAKLDLRMMSAIIEQALAAEAQKLKQAE</sequence>
<protein>
    <submittedName>
        <fullName evidence="6">Uncharacterized protein</fullName>
    </submittedName>
</protein>
<dbReference type="PROSITE" id="PS51194">
    <property type="entry name" value="HELICASE_CTER"/>
    <property type="match status" value="1"/>
</dbReference>
<feature type="compositionally biased region" description="Basic and acidic residues" evidence="2">
    <location>
        <begin position="149"/>
        <end position="165"/>
    </location>
</feature>
<dbReference type="PROSITE" id="PS50006">
    <property type="entry name" value="FHA_DOMAIN"/>
    <property type="match status" value="1"/>
</dbReference>
<feature type="domain" description="Helicase ATP-binding" evidence="4">
    <location>
        <begin position="465"/>
        <end position="637"/>
    </location>
</feature>
<evidence type="ECO:0000259" key="4">
    <source>
        <dbReference type="PROSITE" id="PS51192"/>
    </source>
</evidence>